<dbReference type="AlphaFoldDB" id="A2E497"/>
<dbReference type="VEuPathDB" id="TrichDB:TVAG_139230"/>
<evidence type="ECO:0000313" key="3">
    <source>
        <dbReference type="Proteomes" id="UP000001542"/>
    </source>
</evidence>
<reference evidence="2" key="2">
    <citation type="journal article" date="2007" name="Science">
        <title>Draft genome sequence of the sexually transmitted pathogen Trichomonas vaginalis.</title>
        <authorList>
            <person name="Carlton J.M."/>
            <person name="Hirt R.P."/>
            <person name="Silva J.C."/>
            <person name="Delcher A.L."/>
            <person name="Schatz M."/>
            <person name="Zhao Q."/>
            <person name="Wortman J.R."/>
            <person name="Bidwell S.L."/>
            <person name="Alsmark U.C.M."/>
            <person name="Besteiro S."/>
            <person name="Sicheritz-Ponten T."/>
            <person name="Noel C.J."/>
            <person name="Dacks J.B."/>
            <person name="Foster P.G."/>
            <person name="Simillion C."/>
            <person name="Van de Peer Y."/>
            <person name="Miranda-Saavedra D."/>
            <person name="Barton G.J."/>
            <person name="Westrop G.D."/>
            <person name="Mueller S."/>
            <person name="Dessi D."/>
            <person name="Fiori P.L."/>
            <person name="Ren Q."/>
            <person name="Paulsen I."/>
            <person name="Zhang H."/>
            <person name="Bastida-Corcuera F.D."/>
            <person name="Simoes-Barbosa A."/>
            <person name="Brown M.T."/>
            <person name="Hayes R.D."/>
            <person name="Mukherjee M."/>
            <person name="Okumura C.Y."/>
            <person name="Schneider R."/>
            <person name="Smith A.J."/>
            <person name="Vanacova S."/>
            <person name="Villalvazo M."/>
            <person name="Haas B.J."/>
            <person name="Pertea M."/>
            <person name="Feldblyum T.V."/>
            <person name="Utterback T.R."/>
            <person name="Shu C.L."/>
            <person name="Osoegawa K."/>
            <person name="de Jong P.J."/>
            <person name="Hrdy I."/>
            <person name="Horvathova L."/>
            <person name="Zubacova Z."/>
            <person name="Dolezal P."/>
            <person name="Malik S.B."/>
            <person name="Logsdon J.M. Jr."/>
            <person name="Henze K."/>
            <person name="Gupta A."/>
            <person name="Wang C.C."/>
            <person name="Dunne R.L."/>
            <person name="Upcroft J.A."/>
            <person name="Upcroft P."/>
            <person name="White O."/>
            <person name="Salzberg S.L."/>
            <person name="Tang P."/>
            <person name="Chiu C.-H."/>
            <person name="Lee Y.-S."/>
            <person name="Embley T.M."/>
            <person name="Coombs G.H."/>
            <person name="Mottram J.C."/>
            <person name="Tachezy J."/>
            <person name="Fraser-Liggett C.M."/>
            <person name="Johnson P.J."/>
        </authorList>
    </citation>
    <scope>NUCLEOTIDE SEQUENCE [LARGE SCALE GENOMIC DNA]</scope>
    <source>
        <strain evidence="2">G3</strain>
    </source>
</reference>
<name>A2E497_TRIV3</name>
<keyword evidence="1" id="KW-0175">Coiled coil</keyword>
<proteinExistence type="predicted"/>
<sequence length="130" mass="14852">MNYDDQANVLNCAKEHPTLPELRQYCWKKKALTGAFPRGRVAPDETGFTIRLNRNEIEFSNNGKWVDETNPEAVPTTTNPVVTENKILRQRVETLTRTAAISEIEVQQLKAEIAEAEQILEQLQNSTRKQ</sequence>
<dbReference type="InParanoid" id="A2E497"/>
<feature type="coiled-coil region" evidence="1">
    <location>
        <begin position="92"/>
        <end position="129"/>
    </location>
</feature>
<gene>
    <name evidence="2" type="ORF">TVAG_139230</name>
</gene>
<evidence type="ECO:0000313" key="2">
    <source>
        <dbReference type="EMBL" id="EAY12543.1"/>
    </source>
</evidence>
<protein>
    <submittedName>
        <fullName evidence="2">Uncharacterized protein</fullName>
    </submittedName>
</protein>
<accession>A2E497</accession>
<organism evidence="2 3">
    <name type="scientific">Trichomonas vaginalis (strain ATCC PRA-98 / G3)</name>
    <dbReference type="NCBI Taxonomy" id="412133"/>
    <lineage>
        <taxon>Eukaryota</taxon>
        <taxon>Metamonada</taxon>
        <taxon>Parabasalia</taxon>
        <taxon>Trichomonadida</taxon>
        <taxon>Trichomonadidae</taxon>
        <taxon>Trichomonas</taxon>
    </lineage>
</organism>
<dbReference type="RefSeq" id="XP_001324766.1">
    <property type="nucleotide sequence ID" value="XM_001324731.1"/>
</dbReference>
<keyword evidence="3" id="KW-1185">Reference proteome</keyword>
<evidence type="ECO:0000256" key="1">
    <source>
        <dbReference type="SAM" id="Coils"/>
    </source>
</evidence>
<dbReference type="SMR" id="A2E497"/>
<reference evidence="2" key="1">
    <citation type="submission" date="2006-10" db="EMBL/GenBank/DDBJ databases">
        <authorList>
            <person name="Amadeo P."/>
            <person name="Zhao Q."/>
            <person name="Wortman J."/>
            <person name="Fraser-Liggett C."/>
            <person name="Carlton J."/>
        </authorList>
    </citation>
    <scope>NUCLEOTIDE SEQUENCE</scope>
    <source>
        <strain evidence="2">G3</strain>
    </source>
</reference>
<dbReference type="Proteomes" id="UP000001542">
    <property type="component" value="Unassembled WGS sequence"/>
</dbReference>
<dbReference type="KEGG" id="tva:4770509"/>
<dbReference type="EMBL" id="DS113300">
    <property type="protein sequence ID" value="EAY12543.1"/>
    <property type="molecule type" value="Genomic_DNA"/>
</dbReference>
<dbReference type="VEuPathDB" id="TrichDB:TVAGG3_0252220"/>